<dbReference type="InterPro" id="IPR043129">
    <property type="entry name" value="ATPase_NBD"/>
</dbReference>
<name>A0A420HS75_9PEZI</name>
<feature type="domain" description="Hexokinase N-terminal" evidence="9">
    <location>
        <begin position="8"/>
        <end position="219"/>
    </location>
</feature>
<evidence type="ECO:0000256" key="4">
    <source>
        <dbReference type="ARBA" id="ARBA00022741"/>
    </source>
</evidence>
<keyword evidence="6 8" id="KW-0067">ATP-binding</keyword>
<gene>
    <name evidence="11" type="ORF">OnM2_052045</name>
</gene>
<evidence type="ECO:0000256" key="2">
    <source>
        <dbReference type="ARBA" id="ARBA00009225"/>
    </source>
</evidence>
<dbReference type="Gene3D" id="3.30.420.40">
    <property type="match status" value="1"/>
</dbReference>
<dbReference type="STRING" id="212602.A0A420HS75"/>
<dbReference type="InterPro" id="IPR022673">
    <property type="entry name" value="Hexokinase_C"/>
</dbReference>
<evidence type="ECO:0000313" key="11">
    <source>
        <dbReference type="EMBL" id="RKF60257.1"/>
    </source>
</evidence>
<dbReference type="GO" id="GO:0001678">
    <property type="term" value="P:intracellular glucose homeostasis"/>
    <property type="evidence" value="ECO:0007669"/>
    <property type="project" value="InterPro"/>
</dbReference>
<keyword evidence="12" id="KW-1185">Reference proteome</keyword>
<dbReference type="PRINTS" id="PR00475">
    <property type="entry name" value="HEXOKINASE"/>
</dbReference>
<dbReference type="Proteomes" id="UP000286134">
    <property type="component" value="Unassembled WGS sequence"/>
</dbReference>
<dbReference type="InterPro" id="IPR022672">
    <property type="entry name" value="Hexokinase_N"/>
</dbReference>
<dbReference type="GO" id="GO:0008865">
    <property type="term" value="F:fructokinase activity"/>
    <property type="evidence" value="ECO:0007669"/>
    <property type="project" value="TreeGrafter"/>
</dbReference>
<dbReference type="Gene3D" id="1.10.287.1250">
    <property type="match status" value="1"/>
</dbReference>
<keyword evidence="4 8" id="KW-0547">Nucleotide-binding</keyword>
<proteinExistence type="inferred from homology"/>
<dbReference type="Pfam" id="PF03727">
    <property type="entry name" value="Hexokinase_2"/>
    <property type="match status" value="1"/>
</dbReference>
<accession>A0A420HS75</accession>
<dbReference type="Gene3D" id="3.40.367.20">
    <property type="match status" value="1"/>
</dbReference>
<comment type="similarity">
    <text evidence="2 8">Belongs to the hexokinase family.</text>
</comment>
<evidence type="ECO:0000256" key="6">
    <source>
        <dbReference type="ARBA" id="ARBA00022840"/>
    </source>
</evidence>
<dbReference type="GO" id="GO:0004340">
    <property type="term" value="F:glucokinase activity"/>
    <property type="evidence" value="ECO:0007669"/>
    <property type="project" value="TreeGrafter"/>
</dbReference>
<dbReference type="GO" id="GO:0005739">
    <property type="term" value="C:mitochondrion"/>
    <property type="evidence" value="ECO:0007669"/>
    <property type="project" value="TreeGrafter"/>
</dbReference>
<dbReference type="GO" id="GO:0005524">
    <property type="term" value="F:ATP binding"/>
    <property type="evidence" value="ECO:0007669"/>
    <property type="project" value="UniProtKB-UniRule"/>
</dbReference>
<dbReference type="AlphaFoldDB" id="A0A420HS75"/>
<feature type="domain" description="Hexokinase C-terminal" evidence="10">
    <location>
        <begin position="229"/>
        <end position="530"/>
    </location>
</feature>
<keyword evidence="3 8" id="KW-0808">Transferase</keyword>
<dbReference type="GO" id="GO:0005536">
    <property type="term" value="F:D-glucose binding"/>
    <property type="evidence" value="ECO:0007669"/>
    <property type="project" value="InterPro"/>
</dbReference>
<protein>
    <recommendedName>
        <fullName evidence="8">Phosphotransferase</fullName>
        <ecNumber evidence="8">2.7.1.-</ecNumber>
    </recommendedName>
</protein>
<comment type="pathway">
    <text evidence="1">Carbohydrate degradation; glycolysis; D-glyceraldehyde 3-phosphate and glycerone phosphate from D-glucose: step 1/4.</text>
</comment>
<dbReference type="UniPathway" id="UPA00109">
    <property type="reaction ID" value="UER00180"/>
</dbReference>
<dbReference type="PANTHER" id="PTHR19443">
    <property type="entry name" value="HEXOKINASE"/>
    <property type="match status" value="1"/>
</dbReference>
<evidence type="ECO:0000256" key="3">
    <source>
        <dbReference type="ARBA" id="ARBA00022679"/>
    </source>
</evidence>
<dbReference type="GO" id="GO:0006006">
    <property type="term" value="P:glucose metabolic process"/>
    <property type="evidence" value="ECO:0007669"/>
    <property type="project" value="TreeGrafter"/>
</dbReference>
<dbReference type="PANTHER" id="PTHR19443:SF30">
    <property type="entry name" value="GLUCOKINASE-1-RELATED"/>
    <property type="match status" value="1"/>
</dbReference>
<evidence type="ECO:0000259" key="10">
    <source>
        <dbReference type="Pfam" id="PF03727"/>
    </source>
</evidence>
<organism evidence="11 12">
    <name type="scientific">Erysiphe neolycopersici</name>
    <dbReference type="NCBI Taxonomy" id="212602"/>
    <lineage>
        <taxon>Eukaryota</taxon>
        <taxon>Fungi</taxon>
        <taxon>Dikarya</taxon>
        <taxon>Ascomycota</taxon>
        <taxon>Pezizomycotina</taxon>
        <taxon>Leotiomycetes</taxon>
        <taxon>Erysiphales</taxon>
        <taxon>Erysiphaceae</taxon>
        <taxon>Erysiphe</taxon>
    </lineage>
</organism>
<reference evidence="11 12" key="1">
    <citation type="journal article" date="2018" name="BMC Genomics">
        <title>Comparative genome analyses reveal sequence features reflecting distinct modes of host-adaptation between dicot and monocot powdery mildew.</title>
        <authorList>
            <person name="Wu Y."/>
            <person name="Ma X."/>
            <person name="Pan Z."/>
            <person name="Kale S.D."/>
            <person name="Song Y."/>
            <person name="King H."/>
            <person name="Zhang Q."/>
            <person name="Presley C."/>
            <person name="Deng X."/>
            <person name="Wei C.I."/>
            <person name="Xiao S."/>
        </authorList>
    </citation>
    <scope>NUCLEOTIDE SEQUENCE [LARGE SCALE GENOMIC DNA]</scope>
    <source>
        <strain evidence="11">UMSG2</strain>
    </source>
</reference>
<dbReference type="InterPro" id="IPR001312">
    <property type="entry name" value="Hexokinase"/>
</dbReference>
<dbReference type="PROSITE" id="PS00378">
    <property type="entry name" value="HEXOKINASE_1"/>
    <property type="match status" value="1"/>
</dbReference>
<sequence length="539" mass="59809">MALRDASKKIAAEFDLSDLEIQRTVNEFITELRDGLTENASNLSQIPTYITVVPDGTEKGLYLSVDLGGTNFRVSSIQLNGENKFDLKQSKIAIPKDLKVARTGKGLFSFLAKQIEIFLKEHHEDRFTEYSRRHQSFTASDGYRNERVFYLGFTFSFPVNQSCMNRGTLIRWTKGFDIPEVVGQDVCTLLQHEIDLLGLPVKVAALVNDTVGTLLARSYTSPTKKKTLLGAIFGTGTNGAYLENIYEIRKPLAGDFNPSTGKMVMNVEWGSFDNNLKVLPNTTYDIILDKGSINSGFQMFEKRVSGMFLGELLRIVLESLSEDSSIRLFRDKYSSLNDIRSSTTIDTRLPLYKKWAIDSSILSIAKADKSVGLCELRHQIRCTFDILPPSIEEAQAVRVISNAIAKRAAKLAGVAIAAILVHTRSLSQSNCITSISSRTKLTTYIKMYNLALFVLVILGKIAQMIGFGSNKEDFVDIGVSGSLIEFYPGFEDYMREVFQAVDHVGVSGDEKIQFGITKEGSSVGGALMAFVAAQMENKR</sequence>
<dbReference type="OrthoDB" id="419537at2759"/>
<keyword evidence="7 8" id="KW-0324">Glycolysis</keyword>
<dbReference type="GO" id="GO:0005829">
    <property type="term" value="C:cytosol"/>
    <property type="evidence" value="ECO:0007669"/>
    <property type="project" value="TreeGrafter"/>
</dbReference>
<dbReference type="EMBL" id="MCFK01005275">
    <property type="protein sequence ID" value="RKF60257.1"/>
    <property type="molecule type" value="Genomic_DNA"/>
</dbReference>
<comment type="caution">
    <text evidence="11">The sequence shown here is derived from an EMBL/GenBank/DDBJ whole genome shotgun (WGS) entry which is preliminary data.</text>
</comment>
<evidence type="ECO:0000256" key="7">
    <source>
        <dbReference type="ARBA" id="ARBA00023152"/>
    </source>
</evidence>
<dbReference type="SUPFAM" id="SSF53067">
    <property type="entry name" value="Actin-like ATPase domain"/>
    <property type="match status" value="2"/>
</dbReference>
<dbReference type="PROSITE" id="PS51748">
    <property type="entry name" value="HEXOKINASE_2"/>
    <property type="match status" value="1"/>
</dbReference>
<evidence type="ECO:0000256" key="8">
    <source>
        <dbReference type="RuleBase" id="RU362007"/>
    </source>
</evidence>
<dbReference type="InterPro" id="IPR019807">
    <property type="entry name" value="Hexokinase_BS"/>
</dbReference>
<evidence type="ECO:0000256" key="5">
    <source>
        <dbReference type="ARBA" id="ARBA00022777"/>
    </source>
</evidence>
<evidence type="ECO:0000259" key="9">
    <source>
        <dbReference type="Pfam" id="PF00349"/>
    </source>
</evidence>
<dbReference type="Pfam" id="PF00349">
    <property type="entry name" value="Hexokinase_1"/>
    <property type="match status" value="1"/>
</dbReference>
<keyword evidence="5 8" id="KW-0418">Kinase</keyword>
<evidence type="ECO:0000256" key="1">
    <source>
        <dbReference type="ARBA" id="ARBA00004888"/>
    </source>
</evidence>
<dbReference type="EC" id="2.7.1.-" evidence="8"/>
<dbReference type="GO" id="GO:0006096">
    <property type="term" value="P:glycolytic process"/>
    <property type="evidence" value="ECO:0007669"/>
    <property type="project" value="UniProtKB-UniPathway"/>
</dbReference>
<evidence type="ECO:0000313" key="12">
    <source>
        <dbReference type="Proteomes" id="UP000286134"/>
    </source>
</evidence>
<dbReference type="FunFam" id="3.30.420.40:FF:000034">
    <property type="entry name" value="Phosphotransferase"/>
    <property type="match status" value="1"/>
</dbReference>